<feature type="domain" description="NlpC/P60" evidence="6">
    <location>
        <begin position="116"/>
        <end position="271"/>
    </location>
</feature>
<evidence type="ECO:0000313" key="7">
    <source>
        <dbReference type="EMBL" id="CAF9908355.1"/>
    </source>
</evidence>
<protein>
    <recommendedName>
        <fullName evidence="6">NlpC/P60 domain-containing protein</fullName>
    </recommendedName>
</protein>
<proteinExistence type="inferred from homology"/>
<accession>A0A8H3EML6</accession>
<dbReference type="Gene3D" id="3.90.1720.10">
    <property type="entry name" value="endopeptidase domain like (from Nostoc punctiforme)"/>
    <property type="match status" value="2"/>
</dbReference>
<evidence type="ECO:0000313" key="8">
    <source>
        <dbReference type="Proteomes" id="UP000664521"/>
    </source>
</evidence>
<comment type="caution">
    <text evidence="7">The sequence shown here is derived from an EMBL/GenBank/DDBJ whole genome shotgun (WGS) entry which is preliminary data.</text>
</comment>
<keyword evidence="2" id="KW-0645">Protease</keyword>
<feature type="chain" id="PRO_5034832588" description="NlpC/P60 domain-containing protein" evidence="5">
    <location>
        <begin position="17"/>
        <end position="271"/>
    </location>
</feature>
<dbReference type="EMBL" id="CAJPDS010000006">
    <property type="protein sequence ID" value="CAF9908355.1"/>
    <property type="molecule type" value="Genomic_DNA"/>
</dbReference>
<evidence type="ECO:0000256" key="2">
    <source>
        <dbReference type="ARBA" id="ARBA00022670"/>
    </source>
</evidence>
<gene>
    <name evidence="7" type="ORF">HETSPECPRED_008054</name>
</gene>
<sequence>MHFSFITLSLASTSLALVSVPLDRRAIGGSCTTPDGAGTCQQTSDCTTQGFNLAGYCPGASNIQCCVKKSCSTSSGSGICLNTADSCSGSFVGGACPGDSSIKCCVSGGGGSTSTGGSGAGIVKAAVKEEGLPYVWGGGGCKGPSKGGFDCSGNPPAFPPYPPIPPTNTPAPTPPGLTQYSVCTALGKTIPRTADTQYHSSMGTHLPRSKAKAGDMLFWGKGNCNKGNVAHVGIFMRAGWMVNAAHTGTPVREQAIWTSSGGETICPDAVR</sequence>
<dbReference type="InterPro" id="IPR038765">
    <property type="entry name" value="Papain-like_cys_pep_sf"/>
</dbReference>
<dbReference type="InterPro" id="IPR000064">
    <property type="entry name" value="NLP_P60_dom"/>
</dbReference>
<name>A0A8H3EML6_9LECA</name>
<dbReference type="Proteomes" id="UP000664521">
    <property type="component" value="Unassembled WGS sequence"/>
</dbReference>
<keyword evidence="3" id="KW-0378">Hydrolase</keyword>
<dbReference type="GO" id="GO:0006508">
    <property type="term" value="P:proteolysis"/>
    <property type="evidence" value="ECO:0007669"/>
    <property type="project" value="UniProtKB-KW"/>
</dbReference>
<reference evidence="7" key="1">
    <citation type="submission" date="2021-03" db="EMBL/GenBank/DDBJ databases">
        <authorList>
            <person name="Tagirdzhanova G."/>
        </authorList>
    </citation>
    <scope>NUCLEOTIDE SEQUENCE</scope>
</reference>
<evidence type="ECO:0000256" key="3">
    <source>
        <dbReference type="ARBA" id="ARBA00022801"/>
    </source>
</evidence>
<comment type="similarity">
    <text evidence="1">Belongs to the peptidase C40 family.</text>
</comment>
<keyword evidence="4" id="KW-0788">Thiol protease</keyword>
<evidence type="ECO:0000256" key="1">
    <source>
        <dbReference type="ARBA" id="ARBA00007074"/>
    </source>
</evidence>
<evidence type="ECO:0000256" key="5">
    <source>
        <dbReference type="SAM" id="SignalP"/>
    </source>
</evidence>
<keyword evidence="5" id="KW-0732">Signal</keyword>
<organism evidence="7 8">
    <name type="scientific">Heterodermia speciosa</name>
    <dbReference type="NCBI Taxonomy" id="116794"/>
    <lineage>
        <taxon>Eukaryota</taxon>
        <taxon>Fungi</taxon>
        <taxon>Dikarya</taxon>
        <taxon>Ascomycota</taxon>
        <taxon>Pezizomycotina</taxon>
        <taxon>Lecanoromycetes</taxon>
        <taxon>OSLEUM clade</taxon>
        <taxon>Lecanoromycetidae</taxon>
        <taxon>Caliciales</taxon>
        <taxon>Physciaceae</taxon>
        <taxon>Heterodermia</taxon>
    </lineage>
</organism>
<dbReference type="SUPFAM" id="SSF54001">
    <property type="entry name" value="Cysteine proteinases"/>
    <property type="match status" value="1"/>
</dbReference>
<dbReference type="Pfam" id="PF00877">
    <property type="entry name" value="NLPC_P60"/>
    <property type="match status" value="1"/>
</dbReference>
<feature type="signal peptide" evidence="5">
    <location>
        <begin position="1"/>
        <end position="16"/>
    </location>
</feature>
<dbReference type="InterPro" id="IPR051794">
    <property type="entry name" value="PG_Endopeptidase_C40"/>
</dbReference>
<dbReference type="PANTHER" id="PTHR47359">
    <property type="entry name" value="PEPTIDOGLYCAN DL-ENDOPEPTIDASE CWLO"/>
    <property type="match status" value="1"/>
</dbReference>
<evidence type="ECO:0000256" key="4">
    <source>
        <dbReference type="ARBA" id="ARBA00022807"/>
    </source>
</evidence>
<dbReference type="PANTHER" id="PTHR47359:SF3">
    <property type="entry name" value="NLP_P60 DOMAIN-CONTAINING PROTEIN-RELATED"/>
    <property type="match status" value="1"/>
</dbReference>
<dbReference type="AlphaFoldDB" id="A0A8H3EML6"/>
<dbReference type="PROSITE" id="PS51935">
    <property type="entry name" value="NLPC_P60"/>
    <property type="match status" value="1"/>
</dbReference>
<dbReference type="OrthoDB" id="2251794at2759"/>
<keyword evidence="8" id="KW-1185">Reference proteome</keyword>
<evidence type="ECO:0000259" key="6">
    <source>
        <dbReference type="PROSITE" id="PS51935"/>
    </source>
</evidence>
<dbReference type="GO" id="GO:0008234">
    <property type="term" value="F:cysteine-type peptidase activity"/>
    <property type="evidence" value="ECO:0007669"/>
    <property type="project" value="UniProtKB-KW"/>
</dbReference>